<evidence type="ECO:0000256" key="7">
    <source>
        <dbReference type="SAM" id="MobiDB-lite"/>
    </source>
</evidence>
<dbReference type="OrthoDB" id="275748at2759"/>
<dbReference type="GO" id="GO:0005634">
    <property type="term" value="C:nucleus"/>
    <property type="evidence" value="ECO:0007669"/>
    <property type="project" value="UniProtKB-SubCell"/>
</dbReference>
<feature type="domain" description="RRM" evidence="8">
    <location>
        <begin position="205"/>
        <end position="280"/>
    </location>
</feature>
<evidence type="ECO:0000313" key="10">
    <source>
        <dbReference type="Proteomes" id="UP000019374"/>
    </source>
</evidence>
<keyword evidence="5" id="KW-0539">Nucleus</keyword>
<dbReference type="Gene3D" id="3.30.70.330">
    <property type="match status" value="1"/>
</dbReference>
<dbReference type="EMBL" id="KE652337">
    <property type="protein sequence ID" value="EQL02211.1"/>
    <property type="molecule type" value="Genomic_DNA"/>
</dbReference>
<feature type="compositionally biased region" description="Basic and acidic residues" evidence="7">
    <location>
        <begin position="1"/>
        <end position="11"/>
    </location>
</feature>
<gene>
    <name evidence="9" type="ORF">OCS_02083</name>
</gene>
<evidence type="ECO:0000313" key="9">
    <source>
        <dbReference type="EMBL" id="EQL02211.1"/>
    </source>
</evidence>
<evidence type="ECO:0000256" key="4">
    <source>
        <dbReference type="ARBA" id="ARBA00023187"/>
    </source>
</evidence>
<dbReference type="FunFam" id="3.30.70.330:FF:000286">
    <property type="entry name" value="Putative pre-mRNA branch site protein p14"/>
    <property type="match status" value="1"/>
</dbReference>
<organism evidence="9 10">
    <name type="scientific">Ophiocordyceps sinensis (strain Co18 / CGMCC 3.14243)</name>
    <name type="common">Yarsagumba caterpillar fungus</name>
    <name type="synonym">Hirsutella sinensis</name>
    <dbReference type="NCBI Taxonomy" id="911162"/>
    <lineage>
        <taxon>Eukaryota</taxon>
        <taxon>Fungi</taxon>
        <taxon>Dikarya</taxon>
        <taxon>Ascomycota</taxon>
        <taxon>Pezizomycotina</taxon>
        <taxon>Sordariomycetes</taxon>
        <taxon>Hypocreomycetidae</taxon>
        <taxon>Hypocreales</taxon>
        <taxon>Ophiocordycipitaceae</taxon>
        <taxon>Ophiocordyceps</taxon>
    </lineage>
</organism>
<evidence type="ECO:0000259" key="8">
    <source>
        <dbReference type="PROSITE" id="PS50102"/>
    </source>
</evidence>
<dbReference type="eggNOG" id="KOG0114">
    <property type="taxonomic scope" value="Eukaryota"/>
</dbReference>
<proteinExistence type="predicted"/>
<dbReference type="InterPro" id="IPR034150">
    <property type="entry name" value="SF3B6_RRM"/>
</dbReference>
<dbReference type="Pfam" id="PF00076">
    <property type="entry name" value="RRM_1"/>
    <property type="match status" value="1"/>
</dbReference>
<sequence>MPNNESLHEESGGELMEEDSEPSRGADEEPGNEEDVREKVSLKKLSARKPKRPIRKALQARSTRTSADMTDYYLCLVAHMLVLLFVTFKQLLGGQSGSEVQGPAVGIQVFEPSEATLPPGRERWQARQIELFTGQADATGGRCMRKWQFPAWWIDEDKLTVHTLMIPFLNSQRRRFAPTRALVIVLQISQEMSGRGGKLAPEVNRALFIKNLSYNVTPEELFDIFGKFGPIRQVRQGISNTTKGTAFVVYEDVIDAKQACDKLNGFNFQNRYLVVLYHQPEKMIKSKEDFEARREVLAKLKKQHGID</sequence>
<dbReference type="InterPro" id="IPR012677">
    <property type="entry name" value="Nucleotide-bd_a/b_plait_sf"/>
</dbReference>
<feature type="compositionally biased region" description="Basic residues" evidence="7">
    <location>
        <begin position="45"/>
        <end position="55"/>
    </location>
</feature>
<evidence type="ECO:0000256" key="5">
    <source>
        <dbReference type="ARBA" id="ARBA00023242"/>
    </source>
</evidence>
<evidence type="ECO:0000256" key="1">
    <source>
        <dbReference type="ARBA" id="ARBA00004123"/>
    </source>
</evidence>
<dbReference type="GO" id="GO:0003729">
    <property type="term" value="F:mRNA binding"/>
    <property type="evidence" value="ECO:0007669"/>
    <property type="project" value="TreeGrafter"/>
</dbReference>
<reference evidence="9 10" key="1">
    <citation type="journal article" date="2013" name="Chin. Sci. Bull.">
        <title>Genome survey uncovers the secrets of sex and lifestyle in caterpillar fungus.</title>
        <authorList>
            <person name="Hu X."/>
            <person name="Zhang Y."/>
            <person name="Xiao G."/>
            <person name="Zheng P."/>
            <person name="Xia Y."/>
            <person name="Zhang X."/>
            <person name="St Leger R.J."/>
            <person name="Liu X."/>
            <person name="Wang C."/>
        </authorList>
    </citation>
    <scope>NUCLEOTIDE SEQUENCE [LARGE SCALE GENOMIC DNA]</scope>
    <source>
        <strain evidence="10">Co18 / CGMCC 3.14243</strain>
        <tissue evidence="9">Fruit-body</tissue>
    </source>
</reference>
<dbReference type="InterPro" id="IPR035979">
    <property type="entry name" value="RBD_domain_sf"/>
</dbReference>
<comment type="subcellular location">
    <subcellularLocation>
        <location evidence="1">Nucleus</location>
    </subcellularLocation>
</comment>
<dbReference type="GO" id="GO:0006397">
    <property type="term" value="P:mRNA processing"/>
    <property type="evidence" value="ECO:0007669"/>
    <property type="project" value="UniProtKB-KW"/>
</dbReference>
<keyword evidence="3 6" id="KW-0694">RNA-binding</keyword>
<dbReference type="Proteomes" id="UP000019374">
    <property type="component" value="Unassembled WGS sequence"/>
</dbReference>
<evidence type="ECO:0000256" key="3">
    <source>
        <dbReference type="ARBA" id="ARBA00022884"/>
    </source>
</evidence>
<dbReference type="SMART" id="SM00360">
    <property type="entry name" value="RRM"/>
    <property type="match status" value="1"/>
</dbReference>
<feature type="region of interest" description="Disordered" evidence="7">
    <location>
        <begin position="1"/>
        <end position="61"/>
    </location>
</feature>
<dbReference type="PROSITE" id="PS50102">
    <property type="entry name" value="RRM"/>
    <property type="match status" value="1"/>
</dbReference>
<keyword evidence="2" id="KW-0507">mRNA processing</keyword>
<accession>T5AII1</accession>
<protein>
    <submittedName>
        <fullName evidence="9">Pre-mRNA branch site protein p14</fullName>
    </submittedName>
</protein>
<dbReference type="PANTHER" id="PTHR23003">
    <property type="entry name" value="RNA RECOGNITION MOTIF RRM DOMAIN CONTAINING PROTEIN"/>
    <property type="match status" value="1"/>
</dbReference>
<dbReference type="InterPro" id="IPR050374">
    <property type="entry name" value="RRT5_SRSF_SR"/>
</dbReference>
<dbReference type="CDD" id="cd12241">
    <property type="entry name" value="RRM_SF3B14"/>
    <property type="match status" value="1"/>
</dbReference>
<dbReference type="GO" id="GO:0008380">
    <property type="term" value="P:RNA splicing"/>
    <property type="evidence" value="ECO:0007669"/>
    <property type="project" value="UniProtKB-KW"/>
</dbReference>
<keyword evidence="4" id="KW-0508">mRNA splicing</keyword>
<dbReference type="HOGENOM" id="CLU_906422_0_0_1"/>
<dbReference type="InterPro" id="IPR000504">
    <property type="entry name" value="RRM_dom"/>
</dbReference>
<evidence type="ECO:0000256" key="2">
    <source>
        <dbReference type="ARBA" id="ARBA00022664"/>
    </source>
</evidence>
<name>T5AII1_OPHSC</name>
<dbReference type="GO" id="GO:0005737">
    <property type="term" value="C:cytoplasm"/>
    <property type="evidence" value="ECO:0007669"/>
    <property type="project" value="TreeGrafter"/>
</dbReference>
<dbReference type="AlphaFoldDB" id="T5AII1"/>
<dbReference type="SUPFAM" id="SSF54928">
    <property type="entry name" value="RNA-binding domain, RBD"/>
    <property type="match status" value="1"/>
</dbReference>
<evidence type="ECO:0000256" key="6">
    <source>
        <dbReference type="PROSITE-ProRule" id="PRU00176"/>
    </source>
</evidence>